<keyword evidence="3" id="KW-1185">Reference proteome</keyword>
<keyword evidence="1" id="KW-0732">Signal</keyword>
<dbReference type="InterPro" id="IPR019861">
    <property type="entry name" value="PorP/SprF_Bacteroidetes"/>
</dbReference>
<feature type="chain" id="PRO_5021265307" evidence="1">
    <location>
        <begin position="23"/>
        <end position="339"/>
    </location>
</feature>
<dbReference type="NCBIfam" id="TIGR03519">
    <property type="entry name" value="T9SS_PorP_fam"/>
    <property type="match status" value="1"/>
</dbReference>
<dbReference type="RefSeq" id="WP_135470926.1">
    <property type="nucleotide sequence ID" value="NZ_CASJDB010000015.1"/>
</dbReference>
<gene>
    <name evidence="2" type="ORF">EZ315_04335</name>
</gene>
<evidence type="ECO:0000313" key="3">
    <source>
        <dbReference type="Proteomes" id="UP000297635"/>
    </source>
</evidence>
<accession>A0A4Z0V8G0</accession>
<protein>
    <submittedName>
        <fullName evidence="2">Type IX secretion system membrane protein PorP/SprF</fullName>
    </submittedName>
</protein>
<reference evidence="2 3" key="1">
    <citation type="submission" date="2019-02" db="EMBL/GenBank/DDBJ databases">
        <title>Isolation and identification of novel species under the genus Muribaculum.</title>
        <authorList>
            <person name="Miyake S."/>
            <person name="Ding Y."/>
            <person name="Low A."/>
            <person name="Soh M."/>
            <person name="Seedorf H."/>
        </authorList>
    </citation>
    <scope>NUCLEOTIDE SEQUENCE [LARGE SCALE GENOMIC DNA]</scope>
    <source>
        <strain evidence="2 3">TLL-A3</strain>
    </source>
</reference>
<organism evidence="2 3">
    <name type="scientific">Duncaniella freteri</name>
    <dbReference type="NCBI Taxonomy" id="2530391"/>
    <lineage>
        <taxon>Bacteria</taxon>
        <taxon>Pseudomonadati</taxon>
        <taxon>Bacteroidota</taxon>
        <taxon>Bacteroidia</taxon>
        <taxon>Bacteroidales</taxon>
        <taxon>Muribaculaceae</taxon>
        <taxon>Duncaniella</taxon>
    </lineage>
</organism>
<dbReference type="EMBL" id="SJSA01000001">
    <property type="protein sequence ID" value="TGG39963.1"/>
    <property type="molecule type" value="Genomic_DNA"/>
</dbReference>
<sequence length="339" mass="37627">MRCHILLISRLHLLIAVMWAVAPQLKAQGDAMLTHYWAVPTYYNPAAAGDTDHIRLRGGMRAQWVGIDNAPRTFVGAADSPFRWLGKRWGAGVVVQQESYGLFRNLTADVQLGYKHRALKGEFTIAVQAGLFNEQFKGSEVYIPDDDDYHQSTDEAIPDRDVAGNALDLGIGLRYVSPRFTAGISLMHANAPEVTFSDDSGSDSSAGNLAGEAQKKFLFKASRTLYFDLQGNIPVKNTLFEVLPSVLLRSDFTFTDIAATVRARYNRMFSAGIGYRYNDAVSLMLGAELKGIFIGYSYDHHLSDISKASSGSHEIFAGYNLKLDFSQKNRNKHKSIRIM</sequence>
<proteinExistence type="predicted"/>
<evidence type="ECO:0000256" key="1">
    <source>
        <dbReference type="SAM" id="SignalP"/>
    </source>
</evidence>
<dbReference type="AlphaFoldDB" id="A0A4Z0V8G0"/>
<dbReference type="Pfam" id="PF11751">
    <property type="entry name" value="PorP_SprF"/>
    <property type="match status" value="1"/>
</dbReference>
<comment type="caution">
    <text evidence="2">The sequence shown here is derived from an EMBL/GenBank/DDBJ whole genome shotgun (WGS) entry which is preliminary data.</text>
</comment>
<dbReference type="Proteomes" id="UP000297635">
    <property type="component" value="Unassembled WGS sequence"/>
</dbReference>
<name>A0A4Z0V8G0_9BACT</name>
<evidence type="ECO:0000313" key="2">
    <source>
        <dbReference type="EMBL" id="TGG39963.1"/>
    </source>
</evidence>
<feature type="signal peptide" evidence="1">
    <location>
        <begin position="1"/>
        <end position="22"/>
    </location>
</feature>
<dbReference type="GeneID" id="82149010"/>